<gene>
    <name evidence="1" type="ORF">DKG74_12195</name>
</gene>
<name>A0A317EBE6_9PROT</name>
<evidence type="ECO:0000313" key="1">
    <source>
        <dbReference type="EMBL" id="PWR22623.1"/>
    </source>
</evidence>
<reference evidence="1 2" key="1">
    <citation type="submission" date="2018-05" db="EMBL/GenBank/DDBJ databases">
        <title>Zavarzinia sp. HR-AS.</title>
        <authorList>
            <person name="Lee Y."/>
            <person name="Jeon C.O."/>
        </authorList>
    </citation>
    <scope>NUCLEOTIDE SEQUENCE [LARGE SCALE GENOMIC DNA]</scope>
    <source>
        <strain evidence="1 2">HR-AS</strain>
    </source>
</reference>
<accession>A0A317EBE6</accession>
<dbReference type="EMBL" id="QGLE01000006">
    <property type="protein sequence ID" value="PWR22623.1"/>
    <property type="molecule type" value="Genomic_DNA"/>
</dbReference>
<dbReference type="RefSeq" id="WP_109906112.1">
    <property type="nucleotide sequence ID" value="NZ_QGLE01000006.1"/>
</dbReference>
<protein>
    <recommendedName>
        <fullName evidence="3">ABC-type transport auxiliary lipoprotein component domain-containing protein</fullName>
    </recommendedName>
</protein>
<comment type="caution">
    <text evidence="1">The sequence shown here is derived from an EMBL/GenBank/DDBJ whole genome shotgun (WGS) entry which is preliminary data.</text>
</comment>
<dbReference type="OrthoDB" id="7280888at2"/>
<evidence type="ECO:0000313" key="2">
    <source>
        <dbReference type="Proteomes" id="UP000245461"/>
    </source>
</evidence>
<evidence type="ECO:0008006" key="3">
    <source>
        <dbReference type="Google" id="ProtNLM"/>
    </source>
</evidence>
<sequence>MLSRRELLIALPLTGLVGACASKDPAPSFPAFSFAGAPLLFNVADIATENTFSPLGTGHVEADFDVSPQVAFENWMGDRVQAAGSNGHMTVTLLDASAVEEYLPVTTGIEGAFRSEQGRKVTARLSARFRAKVTNGESGSEAESTITAEYFATMAKDVSFTERRQALYAISRELINEFDARAMAALRRDMRAFLG</sequence>
<proteinExistence type="predicted"/>
<dbReference type="Proteomes" id="UP000245461">
    <property type="component" value="Unassembled WGS sequence"/>
</dbReference>
<dbReference type="PROSITE" id="PS51257">
    <property type="entry name" value="PROKAR_LIPOPROTEIN"/>
    <property type="match status" value="1"/>
</dbReference>
<organism evidence="1 2">
    <name type="scientific">Zavarzinia aquatilis</name>
    <dbReference type="NCBI Taxonomy" id="2211142"/>
    <lineage>
        <taxon>Bacteria</taxon>
        <taxon>Pseudomonadati</taxon>
        <taxon>Pseudomonadota</taxon>
        <taxon>Alphaproteobacteria</taxon>
        <taxon>Rhodospirillales</taxon>
        <taxon>Zavarziniaceae</taxon>
        <taxon>Zavarzinia</taxon>
    </lineage>
</organism>
<dbReference type="AlphaFoldDB" id="A0A317EBE6"/>
<keyword evidence="2" id="KW-1185">Reference proteome</keyword>